<accession>A0A9D3V7L6</accession>
<name>A0A9D3V7L6_9ROSI</name>
<dbReference type="EMBL" id="JAIQCV010000008">
    <property type="protein sequence ID" value="KAH1073495.1"/>
    <property type="molecule type" value="Genomic_DNA"/>
</dbReference>
<sequence>MQQHYLGTNLGDAEKNWLRLKRTELHRPEGTPLLKRPEIVRDLPSLKEFDELMKKKNGDRDFNLEGLNEPMKGLI</sequence>
<dbReference type="Proteomes" id="UP000828251">
    <property type="component" value="Unassembled WGS sequence"/>
</dbReference>
<evidence type="ECO:0000313" key="2">
    <source>
        <dbReference type="Proteomes" id="UP000828251"/>
    </source>
</evidence>
<gene>
    <name evidence="1" type="ORF">J1N35_025823</name>
</gene>
<evidence type="ECO:0000313" key="1">
    <source>
        <dbReference type="EMBL" id="KAH1073495.1"/>
    </source>
</evidence>
<proteinExistence type="predicted"/>
<reference evidence="1 2" key="1">
    <citation type="journal article" date="2021" name="Plant Biotechnol. J.">
        <title>Multi-omics assisted identification of the key and species-specific regulatory components of drought-tolerant mechanisms in Gossypium stocksii.</title>
        <authorList>
            <person name="Yu D."/>
            <person name="Ke L."/>
            <person name="Zhang D."/>
            <person name="Wu Y."/>
            <person name="Sun Y."/>
            <person name="Mei J."/>
            <person name="Sun J."/>
            <person name="Sun Y."/>
        </authorList>
    </citation>
    <scope>NUCLEOTIDE SEQUENCE [LARGE SCALE GENOMIC DNA]</scope>
    <source>
        <strain evidence="2">cv. E1</strain>
        <tissue evidence="1">Leaf</tissue>
    </source>
</reference>
<comment type="caution">
    <text evidence="1">The sequence shown here is derived from an EMBL/GenBank/DDBJ whole genome shotgun (WGS) entry which is preliminary data.</text>
</comment>
<keyword evidence="2" id="KW-1185">Reference proteome</keyword>
<dbReference type="AlphaFoldDB" id="A0A9D3V7L6"/>
<protein>
    <submittedName>
        <fullName evidence="1">Uncharacterized protein</fullName>
    </submittedName>
</protein>
<organism evidence="1 2">
    <name type="scientific">Gossypium stocksii</name>
    <dbReference type="NCBI Taxonomy" id="47602"/>
    <lineage>
        <taxon>Eukaryota</taxon>
        <taxon>Viridiplantae</taxon>
        <taxon>Streptophyta</taxon>
        <taxon>Embryophyta</taxon>
        <taxon>Tracheophyta</taxon>
        <taxon>Spermatophyta</taxon>
        <taxon>Magnoliopsida</taxon>
        <taxon>eudicotyledons</taxon>
        <taxon>Gunneridae</taxon>
        <taxon>Pentapetalae</taxon>
        <taxon>rosids</taxon>
        <taxon>malvids</taxon>
        <taxon>Malvales</taxon>
        <taxon>Malvaceae</taxon>
        <taxon>Malvoideae</taxon>
        <taxon>Gossypium</taxon>
    </lineage>
</organism>